<organism evidence="1 2">
    <name type="scientific">Micromonospora yangpuensis</name>
    <dbReference type="NCBI Taxonomy" id="683228"/>
    <lineage>
        <taxon>Bacteria</taxon>
        <taxon>Bacillati</taxon>
        <taxon>Actinomycetota</taxon>
        <taxon>Actinomycetes</taxon>
        <taxon>Micromonosporales</taxon>
        <taxon>Micromonosporaceae</taxon>
        <taxon>Micromonospora</taxon>
    </lineage>
</organism>
<reference evidence="1 2" key="1">
    <citation type="submission" date="2016-06" db="EMBL/GenBank/DDBJ databases">
        <authorList>
            <person name="Kjaerup R.B."/>
            <person name="Dalgaard T.S."/>
            <person name="Juul-Madsen H.R."/>
        </authorList>
    </citation>
    <scope>NUCLEOTIDE SEQUENCE [LARGE SCALE GENOMIC DNA]</scope>
    <source>
        <strain evidence="1 2">DSM 45577</strain>
    </source>
</reference>
<name>A0A1C6VCP3_9ACTN</name>
<dbReference type="PANTHER" id="PTHR39550:SF1">
    <property type="entry name" value="SLL0658 PROTEIN"/>
    <property type="match status" value="1"/>
</dbReference>
<proteinExistence type="predicted"/>
<dbReference type="InterPro" id="IPR021799">
    <property type="entry name" value="PIN-like_prokaryotic"/>
</dbReference>
<evidence type="ECO:0000313" key="1">
    <source>
        <dbReference type="EMBL" id="SCL64171.1"/>
    </source>
</evidence>
<keyword evidence="2" id="KW-1185">Reference proteome</keyword>
<dbReference type="RefSeq" id="WP_091444626.1">
    <property type="nucleotide sequence ID" value="NZ_BMMJ01000007.1"/>
</dbReference>
<dbReference type="OrthoDB" id="3691597at2"/>
<dbReference type="Pfam" id="PF11848">
    <property type="entry name" value="DUF3368"/>
    <property type="match status" value="1"/>
</dbReference>
<evidence type="ECO:0000313" key="2">
    <source>
        <dbReference type="Proteomes" id="UP000198937"/>
    </source>
</evidence>
<dbReference type="EMBL" id="FMIA01000002">
    <property type="protein sequence ID" value="SCL64171.1"/>
    <property type="molecule type" value="Genomic_DNA"/>
</dbReference>
<dbReference type="AlphaFoldDB" id="A0A1C6VCP3"/>
<sequence length="190" mass="20695">MTDDRPVYVLDTGPLSHFAKSQWLNILKVVLRDARVVIPDVVEAELRNGVVQHGYLSSVLDADWIEVVPLNSTDQLTAFTYYERRLVGSDGRNIGECGVLALAETLSGAVAVVDDRVAVNAAKSRKVEIRRTLGLLCDAIRQKLLTVPLVSAVADDLLENSYRLPFGPGGFARWAEENGLTSPGELPPPT</sequence>
<protein>
    <submittedName>
        <fullName evidence="1">Predicted nucleic acid-binding protein, contains PIN domain</fullName>
    </submittedName>
</protein>
<accession>A0A1C6VCP3</accession>
<dbReference type="Proteomes" id="UP000198937">
    <property type="component" value="Unassembled WGS sequence"/>
</dbReference>
<gene>
    <name evidence="1" type="ORF">GA0070617_5402</name>
</gene>
<dbReference type="STRING" id="683228.GA0070617_5402"/>
<dbReference type="PANTHER" id="PTHR39550">
    <property type="entry name" value="SLL0658 PROTEIN"/>
    <property type="match status" value="1"/>
</dbReference>